<dbReference type="InterPro" id="IPR015223">
    <property type="entry name" value="MipZ"/>
</dbReference>
<evidence type="ECO:0000313" key="2">
    <source>
        <dbReference type="Proteomes" id="UP000198824"/>
    </source>
</evidence>
<accession>A0A1I6LHN0</accession>
<dbReference type="Proteomes" id="UP000198824">
    <property type="component" value="Unassembled WGS sequence"/>
</dbReference>
<sequence length="276" mass="30160">MANAHLIVFANEKGGSGKSTTAVHTAVALASAGRRVAALDLDHRQRTFGRYLDNRALTVKKTGVELPTPAHETLDPAKHDVAERIAHWRDQVDVIIVDTPGRDDAQARAAVERADTLVTPINDSFVDLDLIGQVDPETYRIRRPSFYAEIVWDARKVRAKADGGTVDWVVLRNRLQHIEARNMKRVAAALGELSKRVGFRVIPGLSERVIFRELFPKGLTLLDLKAIGQEAGLAHVAARQELREMISGLALPDWLKGKAPMLQTAGLDIAGAPVAA</sequence>
<dbReference type="InterPro" id="IPR027417">
    <property type="entry name" value="P-loop_NTPase"/>
</dbReference>
<dbReference type="AlphaFoldDB" id="A0A1I6LHN0"/>
<keyword evidence="2" id="KW-1185">Reference proteome</keyword>
<dbReference type="OrthoDB" id="13869at2"/>
<dbReference type="SUPFAM" id="SSF52540">
    <property type="entry name" value="P-loop containing nucleoside triphosphate hydrolases"/>
    <property type="match status" value="1"/>
</dbReference>
<dbReference type="STRING" id="1166337.SAMN05192580_2747"/>
<organism evidence="1 2">
    <name type="scientific">Sphingomonas jatrophae</name>
    <dbReference type="NCBI Taxonomy" id="1166337"/>
    <lineage>
        <taxon>Bacteria</taxon>
        <taxon>Pseudomonadati</taxon>
        <taxon>Pseudomonadota</taxon>
        <taxon>Alphaproteobacteria</taxon>
        <taxon>Sphingomonadales</taxon>
        <taxon>Sphingomonadaceae</taxon>
        <taxon>Sphingomonas</taxon>
    </lineage>
</organism>
<protein>
    <submittedName>
        <fullName evidence="1">Chromosome partitioning protein</fullName>
    </submittedName>
</protein>
<dbReference type="CDD" id="cd02042">
    <property type="entry name" value="ParAB_family"/>
    <property type="match status" value="1"/>
</dbReference>
<proteinExistence type="predicted"/>
<dbReference type="PANTHER" id="PTHR13696:SF96">
    <property type="entry name" value="COBQ_COBB_MIND_PARA NUCLEOTIDE BINDING DOMAIN-CONTAINING PROTEIN"/>
    <property type="match status" value="1"/>
</dbReference>
<dbReference type="Pfam" id="PF09140">
    <property type="entry name" value="MipZ"/>
    <property type="match status" value="1"/>
</dbReference>
<gene>
    <name evidence="1" type="ORF">SAMN05192580_2747</name>
</gene>
<reference evidence="1 2" key="1">
    <citation type="submission" date="2016-10" db="EMBL/GenBank/DDBJ databases">
        <authorList>
            <person name="de Groot N.N."/>
        </authorList>
    </citation>
    <scope>NUCLEOTIDE SEQUENCE [LARGE SCALE GENOMIC DNA]</scope>
    <source>
        <strain evidence="1 2">S5-249</strain>
    </source>
</reference>
<dbReference type="InterPro" id="IPR050678">
    <property type="entry name" value="DNA_Partitioning_ATPase"/>
</dbReference>
<name>A0A1I6LHN0_9SPHN</name>
<dbReference type="PANTHER" id="PTHR13696">
    <property type="entry name" value="P-LOOP CONTAINING NUCLEOSIDE TRIPHOSPHATE HYDROLASE"/>
    <property type="match status" value="1"/>
</dbReference>
<evidence type="ECO:0000313" key="1">
    <source>
        <dbReference type="EMBL" id="SFS02934.1"/>
    </source>
</evidence>
<dbReference type="Gene3D" id="3.40.50.300">
    <property type="entry name" value="P-loop containing nucleotide triphosphate hydrolases"/>
    <property type="match status" value="1"/>
</dbReference>
<dbReference type="EMBL" id="FOZG01000002">
    <property type="protein sequence ID" value="SFS02934.1"/>
    <property type="molecule type" value="Genomic_DNA"/>
</dbReference>